<feature type="transmembrane region" description="Helical" evidence="7">
    <location>
        <begin position="505"/>
        <end position="523"/>
    </location>
</feature>
<feature type="transmembrane region" description="Helical" evidence="7">
    <location>
        <begin position="161"/>
        <end position="179"/>
    </location>
</feature>
<dbReference type="PANTHER" id="PTHR11819:SF195">
    <property type="entry name" value="SODIUM_GLUCOSE COTRANSPORTER 4"/>
    <property type="match status" value="1"/>
</dbReference>
<keyword evidence="9" id="KW-1185">Reference proteome</keyword>
<evidence type="ECO:0000256" key="1">
    <source>
        <dbReference type="ARBA" id="ARBA00004141"/>
    </source>
</evidence>
<feature type="transmembrane region" description="Helical" evidence="7">
    <location>
        <begin position="6"/>
        <end position="21"/>
    </location>
</feature>
<evidence type="ECO:0000256" key="5">
    <source>
        <dbReference type="ARBA" id="ARBA00023136"/>
    </source>
</evidence>
<dbReference type="InterPro" id="IPR001734">
    <property type="entry name" value="Na/solute_symporter"/>
</dbReference>
<dbReference type="PANTHER" id="PTHR11819">
    <property type="entry name" value="SOLUTE CARRIER FAMILY 5"/>
    <property type="match status" value="1"/>
</dbReference>
<feature type="transmembrane region" description="Helical" evidence="7">
    <location>
        <begin position="407"/>
        <end position="429"/>
    </location>
</feature>
<feature type="transmembrane region" description="Helical" evidence="7">
    <location>
        <begin position="33"/>
        <end position="52"/>
    </location>
</feature>
<evidence type="ECO:0000256" key="6">
    <source>
        <dbReference type="RuleBase" id="RU362091"/>
    </source>
</evidence>
<dbReference type="NCBIfam" id="NF007790">
    <property type="entry name" value="PRK10484.1"/>
    <property type="match status" value="1"/>
</dbReference>
<comment type="subcellular location">
    <subcellularLocation>
        <location evidence="1">Membrane</location>
        <topology evidence="1">Multi-pass membrane protein</topology>
    </subcellularLocation>
</comment>
<feature type="transmembrane region" description="Helical" evidence="7">
    <location>
        <begin position="119"/>
        <end position="141"/>
    </location>
</feature>
<dbReference type="EMBL" id="JAAVJS010000003">
    <property type="protein sequence ID" value="NJX14367.1"/>
    <property type="molecule type" value="Genomic_DNA"/>
</dbReference>
<name>A0ABX1D8Q6_9FLAO</name>
<comment type="caution">
    <text evidence="8">The sequence shown here is derived from an EMBL/GenBank/DDBJ whole genome shotgun (WGS) entry which is preliminary data.</text>
</comment>
<feature type="transmembrane region" description="Helical" evidence="7">
    <location>
        <begin position="240"/>
        <end position="259"/>
    </location>
</feature>
<protein>
    <submittedName>
        <fullName evidence="8">Solute:sodium symporter family transporter</fullName>
    </submittedName>
</protein>
<evidence type="ECO:0000313" key="8">
    <source>
        <dbReference type="EMBL" id="NJX14367.1"/>
    </source>
</evidence>
<evidence type="ECO:0000256" key="3">
    <source>
        <dbReference type="ARBA" id="ARBA00022692"/>
    </source>
</evidence>
<evidence type="ECO:0000256" key="2">
    <source>
        <dbReference type="ARBA" id="ARBA00006434"/>
    </source>
</evidence>
<evidence type="ECO:0000256" key="4">
    <source>
        <dbReference type="ARBA" id="ARBA00022989"/>
    </source>
</evidence>
<feature type="transmembrane region" description="Helical" evidence="7">
    <location>
        <begin position="72"/>
        <end position="93"/>
    </location>
</feature>
<dbReference type="Proteomes" id="UP000760545">
    <property type="component" value="Unassembled WGS sequence"/>
</dbReference>
<keyword evidence="3 7" id="KW-0812">Transmembrane</keyword>
<feature type="transmembrane region" description="Helical" evidence="7">
    <location>
        <begin position="383"/>
        <end position="401"/>
    </location>
</feature>
<evidence type="ECO:0000313" key="9">
    <source>
        <dbReference type="Proteomes" id="UP000760545"/>
    </source>
</evidence>
<proteinExistence type="inferred from homology"/>
<feature type="transmembrane region" description="Helical" evidence="7">
    <location>
        <begin position="329"/>
        <end position="362"/>
    </location>
</feature>
<reference evidence="8 9" key="1">
    <citation type="submission" date="2020-03" db="EMBL/GenBank/DDBJ databases">
        <title>Tamlana sp. nov, isolated from XXX.</title>
        <authorList>
            <person name="Cao W.R."/>
        </authorList>
    </citation>
    <scope>NUCLEOTIDE SEQUENCE [LARGE SCALE GENOMIC DNA]</scope>
    <source>
        <strain evidence="8 9">HST1-43</strain>
    </source>
</reference>
<organism evidence="8 9">
    <name type="scientific">Tamlana crocina</name>
    <dbReference type="NCBI Taxonomy" id="393006"/>
    <lineage>
        <taxon>Bacteria</taxon>
        <taxon>Pseudomonadati</taxon>
        <taxon>Bacteroidota</taxon>
        <taxon>Flavobacteriia</taxon>
        <taxon>Flavobacteriales</taxon>
        <taxon>Flavobacteriaceae</taxon>
        <taxon>Tamlana</taxon>
    </lineage>
</organism>
<dbReference type="CDD" id="cd10328">
    <property type="entry name" value="SLC5sbd_YidK"/>
    <property type="match status" value="1"/>
</dbReference>
<keyword evidence="5 7" id="KW-0472">Membrane</keyword>
<dbReference type="Gene3D" id="1.20.1730.10">
    <property type="entry name" value="Sodium/glucose cotransporter"/>
    <property type="match status" value="1"/>
</dbReference>
<gene>
    <name evidence="8" type="ORF">HC176_02565</name>
</gene>
<feature type="transmembrane region" description="Helical" evidence="7">
    <location>
        <begin position="191"/>
        <end position="211"/>
    </location>
</feature>
<dbReference type="NCBIfam" id="TIGR00813">
    <property type="entry name" value="sss"/>
    <property type="match status" value="1"/>
</dbReference>
<feature type="transmembrane region" description="Helical" evidence="7">
    <location>
        <begin position="280"/>
        <end position="306"/>
    </location>
</feature>
<feature type="transmembrane region" description="Helical" evidence="7">
    <location>
        <begin position="441"/>
        <end position="459"/>
    </location>
</feature>
<comment type="similarity">
    <text evidence="2 6">Belongs to the sodium:solute symporter (SSF) (TC 2.A.21) family.</text>
</comment>
<dbReference type="PROSITE" id="PS50283">
    <property type="entry name" value="NA_SOLUT_SYMP_3"/>
    <property type="match status" value="1"/>
</dbReference>
<evidence type="ECO:0000256" key="7">
    <source>
        <dbReference type="SAM" id="Phobius"/>
    </source>
</evidence>
<sequence length="524" mass="58278">MLYTYLGFFGFTLFVIFYTSYKLRKDKFTTSQGYFLAGKSLTGPIIAGSMILTNISTEHLIGMNGSSYRNGIIIIAWEVTSAIALVIAAIYFIPKFIKMGLTTIPEFLERRFDSSIRSIVAFLLMSSFVITLLPIVLYSGAINIESVFDFSEMFNLSKNESLIYTILAIGIIGSLYAIFGGLKAVAYSDSLNGIGLMLGGLLIPAIALYQIGQGNILDGLSSVYNFAPDKFDIIGKPDSVLPFSVLFTGLMINQLYFWGMNQAIIQRAFGAKNLIEAQKGLIYTGVLKLFIPAIIVLPGLIAYYYFQDDYYNTPDLIYPMLVKKVLPSYLYGFFAAVILGAVLSTFNSVLNSASTIFCLDIYKKLINKNATDSKLVKYGKISSVVLAIIAISVAPLVAYAPDGLYQLLQQLNGIFFIPISSIIIAGIFFKQINTNGAKAGLFFGFIFYILTTFILNIDIHFVHLWGIEFVLNFLIMFFVSHYSVGLQEHSFSKENISNEKQWANVKIYGAMLILITISFYFFLS</sequence>
<accession>A0ABX1D8Q6</accession>
<feature type="transmembrane region" description="Helical" evidence="7">
    <location>
        <begin position="465"/>
        <end position="484"/>
    </location>
</feature>
<dbReference type="InterPro" id="IPR038377">
    <property type="entry name" value="Na/Glc_symporter_sf"/>
</dbReference>
<dbReference type="RefSeq" id="WP_167916626.1">
    <property type="nucleotide sequence ID" value="NZ_JAAVJS010000003.1"/>
</dbReference>
<keyword evidence="4 7" id="KW-1133">Transmembrane helix</keyword>
<dbReference type="Pfam" id="PF00474">
    <property type="entry name" value="SSF"/>
    <property type="match status" value="1"/>
</dbReference>